<keyword evidence="1" id="KW-0472">Membrane</keyword>
<evidence type="ECO:0000256" key="1">
    <source>
        <dbReference type="SAM" id="Phobius"/>
    </source>
</evidence>
<feature type="transmembrane region" description="Helical" evidence="1">
    <location>
        <begin position="39"/>
        <end position="59"/>
    </location>
</feature>
<keyword evidence="1" id="KW-0812">Transmembrane</keyword>
<evidence type="ECO:0000313" key="2">
    <source>
        <dbReference type="Proteomes" id="UP000079169"/>
    </source>
</evidence>
<feature type="transmembrane region" description="Helical" evidence="1">
    <location>
        <begin position="138"/>
        <end position="157"/>
    </location>
</feature>
<dbReference type="AlphaFoldDB" id="A0A3Q0IIA1"/>
<dbReference type="KEGG" id="dci:113465507"/>
<accession>A0A3Q0IIA1</accession>
<sequence>MSASSDQSSTRHNINSLLITSQIFGLFPTRVNFIGIASLLNYTLPLLQFTLLVASFYWVHDEVANFKANSLSSTLISVAIIEFILAGFTLVHAVTKTKYIDHVSRNLDQVNQHLTHLEDNPAHLQSERKLCLLQCGKLLTIFFLCYLGDLFVIYYVLGK</sequence>
<evidence type="ECO:0000313" key="3">
    <source>
        <dbReference type="RefSeq" id="XP_026675867.1"/>
    </source>
</evidence>
<name>A0A3Q0IIA1_DIACI</name>
<organism evidence="2 3">
    <name type="scientific">Diaphorina citri</name>
    <name type="common">Asian citrus psyllid</name>
    <dbReference type="NCBI Taxonomy" id="121845"/>
    <lineage>
        <taxon>Eukaryota</taxon>
        <taxon>Metazoa</taxon>
        <taxon>Ecdysozoa</taxon>
        <taxon>Arthropoda</taxon>
        <taxon>Hexapoda</taxon>
        <taxon>Insecta</taxon>
        <taxon>Pterygota</taxon>
        <taxon>Neoptera</taxon>
        <taxon>Paraneoptera</taxon>
        <taxon>Hemiptera</taxon>
        <taxon>Sternorrhyncha</taxon>
        <taxon>Psylloidea</taxon>
        <taxon>Psyllidae</taxon>
        <taxon>Diaphorininae</taxon>
        <taxon>Diaphorina</taxon>
    </lineage>
</organism>
<protein>
    <submittedName>
        <fullName evidence="3">Uncharacterized protein LOC113465507</fullName>
    </submittedName>
</protein>
<dbReference type="GeneID" id="113465507"/>
<proteinExistence type="predicted"/>
<keyword evidence="1" id="KW-1133">Transmembrane helix</keyword>
<keyword evidence="2" id="KW-1185">Reference proteome</keyword>
<gene>
    <name evidence="3" type="primary">LOC113465507</name>
</gene>
<dbReference type="Proteomes" id="UP000079169">
    <property type="component" value="Unplaced"/>
</dbReference>
<feature type="transmembrane region" description="Helical" evidence="1">
    <location>
        <begin position="71"/>
        <end position="95"/>
    </location>
</feature>
<reference evidence="3" key="1">
    <citation type="submission" date="2025-08" db="UniProtKB">
        <authorList>
            <consortium name="RefSeq"/>
        </authorList>
    </citation>
    <scope>IDENTIFICATION</scope>
</reference>
<dbReference type="RefSeq" id="XP_026675867.1">
    <property type="nucleotide sequence ID" value="XM_026820066.1"/>
</dbReference>
<dbReference type="PaxDb" id="121845-A0A3Q0IIA1"/>